<dbReference type="EMBL" id="JH992975">
    <property type="protein sequence ID" value="EKX51651.1"/>
    <property type="molecule type" value="Genomic_DNA"/>
</dbReference>
<name>L1JSV5_GUITC</name>
<dbReference type="InterPro" id="IPR036770">
    <property type="entry name" value="Ankyrin_rpt-contain_sf"/>
</dbReference>
<dbReference type="eggNOG" id="ENOG502SGMQ">
    <property type="taxonomic scope" value="Eukaryota"/>
</dbReference>
<dbReference type="PROSITE" id="PS50088">
    <property type="entry name" value="ANK_REPEAT"/>
    <property type="match status" value="1"/>
</dbReference>
<reference evidence="5" key="3">
    <citation type="submission" date="2016-03" db="UniProtKB">
        <authorList>
            <consortium name="EnsemblProtists"/>
        </authorList>
    </citation>
    <scope>IDENTIFICATION</scope>
</reference>
<accession>L1JSV5</accession>
<dbReference type="SMART" id="SM00248">
    <property type="entry name" value="ANK"/>
    <property type="match status" value="1"/>
</dbReference>
<evidence type="ECO:0000256" key="1">
    <source>
        <dbReference type="ARBA" id="ARBA00022737"/>
    </source>
</evidence>
<dbReference type="Pfam" id="PF12796">
    <property type="entry name" value="Ank_2"/>
    <property type="match status" value="1"/>
</dbReference>
<dbReference type="AlphaFoldDB" id="L1JSV5"/>
<evidence type="ECO:0000313" key="4">
    <source>
        <dbReference type="EMBL" id="EKX51651.1"/>
    </source>
</evidence>
<dbReference type="RefSeq" id="XP_005838631.1">
    <property type="nucleotide sequence ID" value="XM_005838574.1"/>
</dbReference>
<keyword evidence="6" id="KW-1185">Reference proteome</keyword>
<dbReference type="PaxDb" id="55529-EKX51651"/>
<dbReference type="STRING" id="905079.L1JSV5"/>
<proteinExistence type="predicted"/>
<evidence type="ECO:0000313" key="5">
    <source>
        <dbReference type="EnsemblProtists" id="EKX51651"/>
    </source>
</evidence>
<dbReference type="OMA" id="HMVAANE"/>
<reference evidence="4 6" key="1">
    <citation type="journal article" date="2012" name="Nature">
        <title>Algal genomes reveal evolutionary mosaicism and the fate of nucleomorphs.</title>
        <authorList>
            <consortium name="DOE Joint Genome Institute"/>
            <person name="Curtis B.A."/>
            <person name="Tanifuji G."/>
            <person name="Burki F."/>
            <person name="Gruber A."/>
            <person name="Irimia M."/>
            <person name="Maruyama S."/>
            <person name="Arias M.C."/>
            <person name="Ball S.G."/>
            <person name="Gile G.H."/>
            <person name="Hirakawa Y."/>
            <person name="Hopkins J.F."/>
            <person name="Kuo A."/>
            <person name="Rensing S.A."/>
            <person name="Schmutz J."/>
            <person name="Symeonidi A."/>
            <person name="Elias M."/>
            <person name="Eveleigh R.J."/>
            <person name="Herman E.K."/>
            <person name="Klute M.J."/>
            <person name="Nakayama T."/>
            <person name="Obornik M."/>
            <person name="Reyes-Prieto A."/>
            <person name="Armbrust E.V."/>
            <person name="Aves S.J."/>
            <person name="Beiko R.G."/>
            <person name="Coutinho P."/>
            <person name="Dacks J.B."/>
            <person name="Durnford D.G."/>
            <person name="Fast N.M."/>
            <person name="Green B.R."/>
            <person name="Grisdale C.J."/>
            <person name="Hempel F."/>
            <person name="Henrissat B."/>
            <person name="Hoppner M.P."/>
            <person name="Ishida K."/>
            <person name="Kim E."/>
            <person name="Koreny L."/>
            <person name="Kroth P.G."/>
            <person name="Liu Y."/>
            <person name="Malik S.B."/>
            <person name="Maier U.G."/>
            <person name="McRose D."/>
            <person name="Mock T."/>
            <person name="Neilson J.A."/>
            <person name="Onodera N.T."/>
            <person name="Poole A.M."/>
            <person name="Pritham E.J."/>
            <person name="Richards T.A."/>
            <person name="Rocap G."/>
            <person name="Roy S.W."/>
            <person name="Sarai C."/>
            <person name="Schaack S."/>
            <person name="Shirato S."/>
            <person name="Slamovits C.H."/>
            <person name="Spencer D.F."/>
            <person name="Suzuki S."/>
            <person name="Worden A.Z."/>
            <person name="Zauner S."/>
            <person name="Barry K."/>
            <person name="Bell C."/>
            <person name="Bharti A.K."/>
            <person name="Crow J.A."/>
            <person name="Grimwood J."/>
            <person name="Kramer R."/>
            <person name="Lindquist E."/>
            <person name="Lucas S."/>
            <person name="Salamov A."/>
            <person name="McFadden G.I."/>
            <person name="Lane C.E."/>
            <person name="Keeling P.J."/>
            <person name="Gray M.W."/>
            <person name="Grigoriev I.V."/>
            <person name="Archibald J.M."/>
        </authorList>
    </citation>
    <scope>NUCLEOTIDE SEQUENCE</scope>
    <source>
        <strain evidence="4 6">CCMP2712</strain>
    </source>
</reference>
<dbReference type="KEGG" id="gtt:GUITHDRAFT_66081"/>
<dbReference type="Proteomes" id="UP000011087">
    <property type="component" value="Unassembled WGS sequence"/>
</dbReference>
<keyword evidence="2 3" id="KW-0040">ANK repeat</keyword>
<dbReference type="SUPFAM" id="SSF48403">
    <property type="entry name" value="Ankyrin repeat"/>
    <property type="match status" value="1"/>
</dbReference>
<gene>
    <name evidence="4" type="ORF">GUITHDRAFT_66081</name>
</gene>
<dbReference type="OrthoDB" id="539213at2759"/>
<evidence type="ECO:0000256" key="3">
    <source>
        <dbReference type="PROSITE-ProRule" id="PRU00023"/>
    </source>
</evidence>
<dbReference type="PANTHER" id="PTHR24171">
    <property type="entry name" value="ANKYRIN REPEAT DOMAIN-CONTAINING PROTEIN 39-RELATED"/>
    <property type="match status" value="1"/>
</dbReference>
<sequence>VRFLVEQGADLHARDSWNKTALHLAAELGHYDICDYLIRSGADVNATNKNNQTALHYAAREGHPR</sequence>
<protein>
    <submittedName>
        <fullName evidence="4 5">Uncharacterized protein</fullName>
    </submittedName>
</protein>
<feature type="repeat" description="ANK" evidence="3">
    <location>
        <begin position="17"/>
        <end position="49"/>
    </location>
</feature>
<keyword evidence="1" id="KW-0677">Repeat</keyword>
<dbReference type="Gene3D" id="1.25.40.20">
    <property type="entry name" value="Ankyrin repeat-containing domain"/>
    <property type="match status" value="1"/>
</dbReference>
<evidence type="ECO:0000256" key="2">
    <source>
        <dbReference type="ARBA" id="ARBA00023043"/>
    </source>
</evidence>
<feature type="non-terminal residue" evidence="4">
    <location>
        <position position="1"/>
    </location>
</feature>
<dbReference type="PROSITE" id="PS50297">
    <property type="entry name" value="ANK_REP_REGION"/>
    <property type="match status" value="1"/>
</dbReference>
<organism evidence="4">
    <name type="scientific">Guillardia theta (strain CCMP2712)</name>
    <name type="common">Cryptophyte</name>
    <dbReference type="NCBI Taxonomy" id="905079"/>
    <lineage>
        <taxon>Eukaryota</taxon>
        <taxon>Cryptophyceae</taxon>
        <taxon>Pyrenomonadales</taxon>
        <taxon>Geminigeraceae</taxon>
        <taxon>Guillardia</taxon>
    </lineage>
</organism>
<dbReference type="InterPro" id="IPR002110">
    <property type="entry name" value="Ankyrin_rpt"/>
</dbReference>
<evidence type="ECO:0000313" key="6">
    <source>
        <dbReference type="Proteomes" id="UP000011087"/>
    </source>
</evidence>
<dbReference type="EnsemblProtists" id="EKX51651">
    <property type="protein sequence ID" value="EKX51651"/>
    <property type="gene ID" value="GUITHDRAFT_66081"/>
</dbReference>
<reference evidence="6" key="2">
    <citation type="submission" date="2012-11" db="EMBL/GenBank/DDBJ databases">
        <authorList>
            <person name="Kuo A."/>
            <person name="Curtis B.A."/>
            <person name="Tanifuji G."/>
            <person name="Burki F."/>
            <person name="Gruber A."/>
            <person name="Irimia M."/>
            <person name="Maruyama S."/>
            <person name="Arias M.C."/>
            <person name="Ball S.G."/>
            <person name="Gile G.H."/>
            <person name="Hirakawa Y."/>
            <person name="Hopkins J.F."/>
            <person name="Rensing S.A."/>
            <person name="Schmutz J."/>
            <person name="Symeonidi A."/>
            <person name="Elias M."/>
            <person name="Eveleigh R.J."/>
            <person name="Herman E.K."/>
            <person name="Klute M.J."/>
            <person name="Nakayama T."/>
            <person name="Obornik M."/>
            <person name="Reyes-Prieto A."/>
            <person name="Armbrust E.V."/>
            <person name="Aves S.J."/>
            <person name="Beiko R.G."/>
            <person name="Coutinho P."/>
            <person name="Dacks J.B."/>
            <person name="Durnford D.G."/>
            <person name="Fast N.M."/>
            <person name="Green B.R."/>
            <person name="Grisdale C."/>
            <person name="Hempe F."/>
            <person name="Henrissat B."/>
            <person name="Hoppner M.P."/>
            <person name="Ishida K.-I."/>
            <person name="Kim E."/>
            <person name="Koreny L."/>
            <person name="Kroth P.G."/>
            <person name="Liu Y."/>
            <person name="Malik S.-B."/>
            <person name="Maier U.G."/>
            <person name="McRose D."/>
            <person name="Mock T."/>
            <person name="Neilson J.A."/>
            <person name="Onodera N.T."/>
            <person name="Poole A.M."/>
            <person name="Pritham E.J."/>
            <person name="Richards T.A."/>
            <person name="Rocap G."/>
            <person name="Roy S.W."/>
            <person name="Sarai C."/>
            <person name="Schaack S."/>
            <person name="Shirato S."/>
            <person name="Slamovits C.H."/>
            <person name="Spencer D.F."/>
            <person name="Suzuki S."/>
            <person name="Worden A.Z."/>
            <person name="Zauner S."/>
            <person name="Barry K."/>
            <person name="Bell C."/>
            <person name="Bharti A.K."/>
            <person name="Crow J.A."/>
            <person name="Grimwood J."/>
            <person name="Kramer R."/>
            <person name="Lindquist E."/>
            <person name="Lucas S."/>
            <person name="Salamov A."/>
            <person name="McFadden G.I."/>
            <person name="Lane C.E."/>
            <person name="Keeling P.J."/>
            <person name="Gray M.W."/>
            <person name="Grigoriev I.V."/>
            <person name="Archibald J.M."/>
        </authorList>
    </citation>
    <scope>NUCLEOTIDE SEQUENCE</scope>
    <source>
        <strain evidence="6">CCMP2712</strain>
    </source>
</reference>
<dbReference type="GeneID" id="17308335"/>
<dbReference type="HOGENOM" id="CLU_000134_45_11_1"/>